<gene>
    <name evidence="8" type="primary">folA</name>
    <name evidence="8" type="ORF">Clow_01781</name>
</gene>
<dbReference type="AlphaFoldDB" id="A0A0Q0U2E8"/>
<proteinExistence type="inferred from homology"/>
<evidence type="ECO:0000259" key="7">
    <source>
        <dbReference type="PROSITE" id="PS51330"/>
    </source>
</evidence>
<feature type="domain" description="DHFR" evidence="7">
    <location>
        <begin position="1"/>
        <end position="150"/>
    </location>
</feature>
<dbReference type="Proteomes" id="UP000050488">
    <property type="component" value="Unassembled WGS sequence"/>
</dbReference>
<comment type="similarity">
    <text evidence="2">Belongs to the dihydrofolate reductase family.</text>
</comment>
<dbReference type="OrthoDB" id="9804315at2"/>
<dbReference type="Gene3D" id="3.40.430.10">
    <property type="entry name" value="Dihydrofolate Reductase, subunit A"/>
    <property type="match status" value="1"/>
</dbReference>
<keyword evidence="9" id="KW-1185">Reference proteome</keyword>
<evidence type="ECO:0000313" key="9">
    <source>
        <dbReference type="Proteomes" id="UP000050488"/>
    </source>
</evidence>
<evidence type="ECO:0000256" key="6">
    <source>
        <dbReference type="ARBA" id="ARBA00023002"/>
    </source>
</evidence>
<dbReference type="PANTHER" id="PTHR48069">
    <property type="entry name" value="DIHYDROFOLATE REDUCTASE"/>
    <property type="match status" value="1"/>
</dbReference>
<evidence type="ECO:0000256" key="3">
    <source>
        <dbReference type="ARBA" id="ARBA00012856"/>
    </source>
</evidence>
<keyword evidence="5" id="KW-0521">NADP</keyword>
<comment type="caution">
    <text evidence="8">The sequence shown here is derived from an EMBL/GenBank/DDBJ whole genome shotgun (WGS) entry which is preliminary data.</text>
</comment>
<evidence type="ECO:0000256" key="5">
    <source>
        <dbReference type="ARBA" id="ARBA00022857"/>
    </source>
</evidence>
<dbReference type="GO" id="GO:0046654">
    <property type="term" value="P:tetrahydrofolate biosynthetic process"/>
    <property type="evidence" value="ECO:0007669"/>
    <property type="project" value="UniProtKB-UniPathway"/>
</dbReference>
<dbReference type="PANTHER" id="PTHR48069:SF3">
    <property type="entry name" value="DIHYDROFOLATE REDUCTASE"/>
    <property type="match status" value="1"/>
</dbReference>
<evidence type="ECO:0000313" key="8">
    <source>
        <dbReference type="EMBL" id="KQB86037.1"/>
    </source>
</evidence>
<dbReference type="RefSeq" id="WP_055178360.1">
    <property type="nucleotide sequence ID" value="NZ_JAUSQY010000001.1"/>
</dbReference>
<dbReference type="GO" id="GO:0005829">
    <property type="term" value="C:cytosol"/>
    <property type="evidence" value="ECO:0007669"/>
    <property type="project" value="TreeGrafter"/>
</dbReference>
<dbReference type="GO" id="GO:0046655">
    <property type="term" value="P:folic acid metabolic process"/>
    <property type="evidence" value="ECO:0007669"/>
    <property type="project" value="TreeGrafter"/>
</dbReference>
<accession>A0A0Q0U2E8</accession>
<name>A0A0Q0U2E8_9CORY</name>
<dbReference type="Pfam" id="PF00186">
    <property type="entry name" value="DHFR_1"/>
    <property type="match status" value="1"/>
</dbReference>
<dbReference type="PATRIC" id="fig|1544413.3.peg.1788"/>
<keyword evidence="6 8" id="KW-0560">Oxidoreductase</keyword>
<dbReference type="UniPathway" id="UPA00077">
    <property type="reaction ID" value="UER00158"/>
</dbReference>
<dbReference type="GO" id="GO:0046452">
    <property type="term" value="P:dihydrofolate metabolic process"/>
    <property type="evidence" value="ECO:0007669"/>
    <property type="project" value="TreeGrafter"/>
</dbReference>
<evidence type="ECO:0000256" key="4">
    <source>
        <dbReference type="ARBA" id="ARBA00022563"/>
    </source>
</evidence>
<dbReference type="GO" id="GO:0050661">
    <property type="term" value="F:NADP binding"/>
    <property type="evidence" value="ECO:0007669"/>
    <property type="project" value="InterPro"/>
</dbReference>
<protein>
    <recommendedName>
        <fullName evidence="3">dihydrofolate reductase</fullName>
        <ecNumber evidence="3">1.5.1.3</ecNumber>
    </recommendedName>
</protein>
<dbReference type="PRINTS" id="PR00070">
    <property type="entry name" value="DHFR"/>
</dbReference>
<organism evidence="8 9">
    <name type="scientific">Corynebacterium lowii</name>
    <dbReference type="NCBI Taxonomy" id="1544413"/>
    <lineage>
        <taxon>Bacteria</taxon>
        <taxon>Bacillati</taxon>
        <taxon>Actinomycetota</taxon>
        <taxon>Actinomycetes</taxon>
        <taxon>Mycobacteriales</taxon>
        <taxon>Corynebacteriaceae</taxon>
        <taxon>Corynebacterium</taxon>
    </lineage>
</organism>
<dbReference type="EC" id="1.5.1.3" evidence="3"/>
<dbReference type="STRING" id="1544413.Clow_01781"/>
<dbReference type="GO" id="GO:0004146">
    <property type="term" value="F:dihydrofolate reductase activity"/>
    <property type="evidence" value="ECO:0007669"/>
    <property type="project" value="UniProtKB-EC"/>
</dbReference>
<dbReference type="InterPro" id="IPR024072">
    <property type="entry name" value="DHFR-like_dom_sf"/>
</dbReference>
<evidence type="ECO:0000256" key="1">
    <source>
        <dbReference type="ARBA" id="ARBA00004903"/>
    </source>
</evidence>
<comment type="pathway">
    <text evidence="1">Cofactor biosynthesis; tetrahydrofolate biosynthesis; 5,6,7,8-tetrahydrofolate from 7,8-dihydrofolate: step 1/1.</text>
</comment>
<dbReference type="SUPFAM" id="SSF53597">
    <property type="entry name" value="Dihydrofolate reductase-like"/>
    <property type="match status" value="1"/>
</dbReference>
<dbReference type="CDD" id="cd00209">
    <property type="entry name" value="DHFR"/>
    <property type="match status" value="1"/>
</dbReference>
<sequence>MLGAIWAQSREGIIGDGTGMPWHLPEDLRHFKEVTLGAPVVMGRRTWESLPKKPLPGRENIVLSHRAPGEWSQGARVSTEIPTEGWIIGGGEIYAQTIGSVDVVEITLVDTQVRVENPVYAPPIPAHLQQVSDSGWLGEELRYRFLRFERP</sequence>
<dbReference type="PROSITE" id="PS51330">
    <property type="entry name" value="DHFR_2"/>
    <property type="match status" value="1"/>
</dbReference>
<keyword evidence="4" id="KW-0554">One-carbon metabolism</keyword>
<dbReference type="InterPro" id="IPR001796">
    <property type="entry name" value="DHFR_dom"/>
</dbReference>
<dbReference type="GO" id="GO:0006730">
    <property type="term" value="P:one-carbon metabolic process"/>
    <property type="evidence" value="ECO:0007669"/>
    <property type="project" value="UniProtKB-KW"/>
</dbReference>
<dbReference type="EMBL" id="LKEV01000005">
    <property type="protein sequence ID" value="KQB86037.1"/>
    <property type="molecule type" value="Genomic_DNA"/>
</dbReference>
<evidence type="ECO:0000256" key="2">
    <source>
        <dbReference type="ARBA" id="ARBA00009539"/>
    </source>
</evidence>
<reference evidence="8 9" key="1">
    <citation type="submission" date="2015-10" db="EMBL/GenBank/DDBJ databases">
        <title>Corynebacteirum lowii and Corynebacterium oculi species nova, derived from human clinical disease and and emended description of Corynebacterium mastiditis.</title>
        <authorList>
            <person name="Bernard K."/>
            <person name="Pacheco A.L."/>
            <person name="Mcdougall C."/>
            <person name="Burtx T."/>
            <person name="Weibe D."/>
            <person name="Tyler S."/>
            <person name="Olson A.B."/>
            <person name="Cnockaert M."/>
            <person name="Eguchi H."/>
            <person name="Kuwahara T."/>
            <person name="Nakayama-Imaohji H."/>
            <person name="Boudewijins M."/>
            <person name="Van Hoecke F."/>
            <person name="Bernier A.-M."/>
            <person name="Vandamme P."/>
        </authorList>
    </citation>
    <scope>NUCLEOTIDE SEQUENCE [LARGE SCALE GENOMIC DNA]</scope>
    <source>
        <strain evidence="8 9">NML 130206</strain>
    </source>
</reference>
<dbReference type="InterPro" id="IPR012259">
    <property type="entry name" value="DHFR"/>
</dbReference>